<dbReference type="SUPFAM" id="SSF53335">
    <property type="entry name" value="S-adenosyl-L-methionine-dependent methyltransferases"/>
    <property type="match status" value="1"/>
</dbReference>
<protein>
    <submittedName>
        <fullName evidence="2">FkbM family methyltransferase</fullName>
    </submittedName>
</protein>
<keyword evidence="2" id="KW-0808">Transferase</keyword>
<keyword evidence="2" id="KW-0489">Methyltransferase</keyword>
<dbReference type="GO" id="GO:0032259">
    <property type="term" value="P:methylation"/>
    <property type="evidence" value="ECO:0007669"/>
    <property type="project" value="UniProtKB-KW"/>
</dbReference>
<dbReference type="PANTHER" id="PTHR34203">
    <property type="entry name" value="METHYLTRANSFERASE, FKBM FAMILY PROTEIN"/>
    <property type="match status" value="1"/>
</dbReference>
<dbReference type="NCBIfam" id="TIGR01444">
    <property type="entry name" value="fkbM_fam"/>
    <property type="match status" value="1"/>
</dbReference>
<evidence type="ECO:0000313" key="2">
    <source>
        <dbReference type="EMBL" id="MFB2833822.1"/>
    </source>
</evidence>
<dbReference type="Gene3D" id="3.40.50.150">
    <property type="entry name" value="Vaccinia Virus protein VP39"/>
    <property type="match status" value="1"/>
</dbReference>
<name>A0ABV4WG25_9CYAN</name>
<dbReference type="RefSeq" id="WP_413276274.1">
    <property type="nucleotide sequence ID" value="NZ_JBHFNT010000047.1"/>
</dbReference>
<dbReference type="PANTHER" id="PTHR34203:SF15">
    <property type="entry name" value="SLL1173 PROTEIN"/>
    <property type="match status" value="1"/>
</dbReference>
<feature type="domain" description="Methyltransferase FkbM" evidence="1">
    <location>
        <begin position="80"/>
        <end position="220"/>
    </location>
</feature>
<evidence type="ECO:0000259" key="1">
    <source>
        <dbReference type="Pfam" id="PF05050"/>
    </source>
</evidence>
<comment type="caution">
    <text evidence="2">The sequence shown here is derived from an EMBL/GenBank/DDBJ whole genome shotgun (WGS) entry which is preliminary data.</text>
</comment>
<dbReference type="InterPro" id="IPR006342">
    <property type="entry name" value="FkbM_mtfrase"/>
</dbReference>
<keyword evidence="3" id="KW-1185">Reference proteome</keyword>
<evidence type="ECO:0000313" key="3">
    <source>
        <dbReference type="Proteomes" id="UP001576780"/>
    </source>
</evidence>
<sequence length="250" mass="28680">MQSINKKLINLKNILIRSNFHYFRMAMVHPPYWISANGKSCQVFADDNLGSITCYREVIIDDCYDIFNYSKQVNPSVIVDIGANVGMFSKLCSLLFPNADIYAYEPNPNALKWLDKNSKDTRIKVFPYAVSNEMGVLMLDTECDSTIGRINQSGKTSVKSIAASEVAESRQIDLLKMDCEGSEWSILRDKSLLQRTQYFCLEYHLYDERSIKDLKTLIQESGHQISRISYNTAYGEKFGLLWSSRISRKE</sequence>
<dbReference type="Proteomes" id="UP001576780">
    <property type="component" value="Unassembled WGS sequence"/>
</dbReference>
<dbReference type="Pfam" id="PF05050">
    <property type="entry name" value="Methyltransf_21"/>
    <property type="match status" value="1"/>
</dbReference>
<dbReference type="GO" id="GO:0008168">
    <property type="term" value="F:methyltransferase activity"/>
    <property type="evidence" value="ECO:0007669"/>
    <property type="project" value="UniProtKB-KW"/>
</dbReference>
<reference evidence="2 3" key="1">
    <citation type="submission" date="2024-09" db="EMBL/GenBank/DDBJ databases">
        <title>Floridaenema gen nov. (Aerosakkonemataceae, Aerosakkonematales ord. nov., Cyanobacteria) from benthic tropical and subtropical fresh waters, with the description of four new species.</title>
        <authorList>
            <person name="Moretto J.A."/>
            <person name="Berthold D.E."/>
            <person name="Lefler F.W."/>
            <person name="Huang I.-S."/>
            <person name="Laughinghouse H. IV."/>
        </authorList>
    </citation>
    <scope>NUCLEOTIDE SEQUENCE [LARGE SCALE GENOMIC DNA]</scope>
    <source>
        <strain evidence="2 3">BLCC-F167</strain>
    </source>
</reference>
<gene>
    <name evidence="2" type="ORF">ACE1CA_04750</name>
</gene>
<accession>A0ABV4WG25</accession>
<dbReference type="EMBL" id="JBHFNT010000047">
    <property type="protein sequence ID" value="MFB2833822.1"/>
    <property type="molecule type" value="Genomic_DNA"/>
</dbReference>
<dbReference type="InterPro" id="IPR029063">
    <property type="entry name" value="SAM-dependent_MTases_sf"/>
</dbReference>
<dbReference type="InterPro" id="IPR052514">
    <property type="entry name" value="SAM-dependent_MTase"/>
</dbReference>
<proteinExistence type="predicted"/>
<organism evidence="2 3">
    <name type="scientific">Floridaenema evergladense BLCC-F167</name>
    <dbReference type="NCBI Taxonomy" id="3153639"/>
    <lineage>
        <taxon>Bacteria</taxon>
        <taxon>Bacillati</taxon>
        <taxon>Cyanobacteriota</taxon>
        <taxon>Cyanophyceae</taxon>
        <taxon>Oscillatoriophycideae</taxon>
        <taxon>Aerosakkonematales</taxon>
        <taxon>Aerosakkonemataceae</taxon>
        <taxon>Floridanema</taxon>
        <taxon>Floridanema evergladense</taxon>
    </lineage>
</organism>